<dbReference type="InterPro" id="IPR009964">
    <property type="entry name" value="DUF1491"/>
</dbReference>
<dbReference type="OrthoDB" id="9809136at2"/>
<keyword evidence="2" id="KW-1185">Reference proteome</keyword>
<name>A0A2S0N7A0_9HYPH</name>
<dbReference type="Pfam" id="PF07372">
    <property type="entry name" value="DUF1491"/>
    <property type="match status" value="1"/>
</dbReference>
<dbReference type="Proteomes" id="UP000237889">
    <property type="component" value="Chromosome"/>
</dbReference>
<dbReference type="AlphaFoldDB" id="A0A2S0N7A0"/>
<dbReference type="RefSeq" id="WP_106747360.1">
    <property type="nucleotide sequence ID" value="NZ_CP027668.1"/>
</dbReference>
<protein>
    <submittedName>
        <fullName evidence="1">DUF1491 domain-containing protein</fullName>
    </submittedName>
</protein>
<dbReference type="KEGG" id="phr:C6569_02535"/>
<proteinExistence type="predicted"/>
<evidence type="ECO:0000313" key="1">
    <source>
        <dbReference type="EMBL" id="AVO44030.1"/>
    </source>
</evidence>
<accession>A0A2S0N7A0</accession>
<organism evidence="1 2">
    <name type="scientific">Phreatobacter cathodiphilus</name>
    <dbReference type="NCBI Taxonomy" id="1868589"/>
    <lineage>
        <taxon>Bacteria</taxon>
        <taxon>Pseudomonadati</taxon>
        <taxon>Pseudomonadota</taxon>
        <taxon>Alphaproteobacteria</taxon>
        <taxon>Hyphomicrobiales</taxon>
        <taxon>Phreatobacteraceae</taxon>
        <taxon>Phreatobacter</taxon>
    </lineage>
</organism>
<dbReference type="Gene3D" id="3.40.1530.20">
    <property type="entry name" value="Protein of unknown function (DUF1491)"/>
    <property type="match status" value="1"/>
</dbReference>
<dbReference type="EMBL" id="CP027668">
    <property type="protein sequence ID" value="AVO44030.1"/>
    <property type="molecule type" value="Genomic_DNA"/>
</dbReference>
<gene>
    <name evidence="1" type="ORF">C6569_02535</name>
</gene>
<sequence>MRVTSDFWVSAFIRRVGLEGGFATLRRRGNAEAGAIAVTVSRAADRLVALYLQAPQSAFDDGRPTDRLFVPAWPEVFVEEMRVAEKLERETRFDPDLWIVDVDDRDGRAFVDLART</sequence>
<evidence type="ECO:0000313" key="2">
    <source>
        <dbReference type="Proteomes" id="UP000237889"/>
    </source>
</evidence>
<reference evidence="1 2" key="1">
    <citation type="submission" date="2018-03" db="EMBL/GenBank/DDBJ databases">
        <title>Genome sequencing of Phreatobacter sp.</title>
        <authorList>
            <person name="Kim S.-J."/>
            <person name="Heo J."/>
            <person name="Kwon S.-W."/>
        </authorList>
    </citation>
    <scope>NUCLEOTIDE SEQUENCE [LARGE SCALE GENOMIC DNA]</scope>
    <source>
        <strain evidence="1 2">S-12</strain>
    </source>
</reference>